<reference evidence="3 4" key="2">
    <citation type="submission" date="2024-07" db="EMBL/GenBank/DDBJ databases">
        <authorList>
            <person name="Akdeniz Z."/>
        </authorList>
    </citation>
    <scope>NUCLEOTIDE SEQUENCE [LARGE SCALE GENOMIC DNA]</scope>
</reference>
<organism evidence="2">
    <name type="scientific">Hexamita inflata</name>
    <dbReference type="NCBI Taxonomy" id="28002"/>
    <lineage>
        <taxon>Eukaryota</taxon>
        <taxon>Metamonada</taxon>
        <taxon>Diplomonadida</taxon>
        <taxon>Hexamitidae</taxon>
        <taxon>Hexamitinae</taxon>
        <taxon>Hexamita</taxon>
    </lineage>
</organism>
<feature type="compositionally biased region" description="Basic and acidic residues" evidence="1">
    <location>
        <begin position="64"/>
        <end position="86"/>
    </location>
</feature>
<name>A0AA86U2J1_9EUKA</name>
<evidence type="ECO:0000313" key="2">
    <source>
        <dbReference type="EMBL" id="CAI9938004.1"/>
    </source>
</evidence>
<proteinExistence type="predicted"/>
<evidence type="ECO:0000256" key="1">
    <source>
        <dbReference type="SAM" id="MobiDB-lite"/>
    </source>
</evidence>
<feature type="region of interest" description="Disordered" evidence="1">
    <location>
        <begin position="64"/>
        <end position="124"/>
    </location>
</feature>
<accession>A0AA86U2J1</accession>
<reference evidence="2" key="1">
    <citation type="submission" date="2023-06" db="EMBL/GenBank/DDBJ databases">
        <authorList>
            <person name="Kurt Z."/>
        </authorList>
    </citation>
    <scope>NUCLEOTIDE SEQUENCE</scope>
</reference>
<dbReference type="Proteomes" id="UP001642409">
    <property type="component" value="Unassembled WGS sequence"/>
</dbReference>
<sequence>MRCSHSEVLNIDLLHFSKQIIIYFGINIQRYRINILDKQTDVLPVLRQNRLPPRAEVVWLHPERPCLEPPQKPEERRGRNAGRPEQHPFGCLQKLGEAGDRAVASPETGETSEDEEENRERGGGVLEEESVQVTLCLFEFGNIQCEKNLIPQRPDLLGSIWFRQFFNPKWRICIFCINTRRPRS</sequence>
<dbReference type="EMBL" id="CATOUU010000653">
    <property type="protein sequence ID" value="CAI9938004.1"/>
    <property type="molecule type" value="Genomic_DNA"/>
</dbReference>
<protein>
    <submittedName>
        <fullName evidence="3">Hypothetical_protein</fullName>
    </submittedName>
</protein>
<keyword evidence="4" id="KW-1185">Reference proteome</keyword>
<dbReference type="AlphaFoldDB" id="A0AA86U2J1"/>
<dbReference type="EMBL" id="CAXDID020000071">
    <property type="protein sequence ID" value="CAL6014742.1"/>
    <property type="molecule type" value="Genomic_DNA"/>
</dbReference>
<gene>
    <name evidence="3" type="ORF">HINF_LOCUS24415</name>
    <name evidence="2" type="ORF">HINF_LOCUS25649</name>
</gene>
<evidence type="ECO:0000313" key="3">
    <source>
        <dbReference type="EMBL" id="CAL6014742.1"/>
    </source>
</evidence>
<comment type="caution">
    <text evidence="2">The sequence shown here is derived from an EMBL/GenBank/DDBJ whole genome shotgun (WGS) entry which is preliminary data.</text>
</comment>
<evidence type="ECO:0000313" key="4">
    <source>
        <dbReference type="Proteomes" id="UP001642409"/>
    </source>
</evidence>